<proteinExistence type="predicted"/>
<dbReference type="Pfam" id="PF23827">
    <property type="entry name" value="DUF7197"/>
    <property type="match status" value="1"/>
</dbReference>
<feature type="compositionally biased region" description="Basic and acidic residues" evidence="1">
    <location>
        <begin position="228"/>
        <end position="237"/>
    </location>
</feature>
<evidence type="ECO:0000256" key="1">
    <source>
        <dbReference type="SAM" id="MobiDB-lite"/>
    </source>
</evidence>
<sequence length="237" mass="27766">MDTPPTQMQTSETDTPQSSGRKKYHVMKDTQLSARMKLLLEKLNRFYQNGEFEKTVIPIIRDKKPLAVRDIDWLVTNYSKAFPVVYPNPMKPMGEPFNVHESYEQHELVWKKGLFDPFQRGPRIHYEANGEQFVTTIAQLNFFCWAIQHGVIDWAARHKDKIKKHHQTIKDARKKLIKEQPNREKKRMRLTPVDNSHCLVYVQPMRIPLGPQKKNRADTGDMGDAEQGDEKRLKNAE</sequence>
<feature type="compositionally biased region" description="Polar residues" evidence="1">
    <location>
        <begin position="1"/>
        <end position="19"/>
    </location>
</feature>
<feature type="region of interest" description="Disordered" evidence="1">
    <location>
        <begin position="1"/>
        <end position="24"/>
    </location>
</feature>
<feature type="region of interest" description="Disordered" evidence="1">
    <location>
        <begin position="209"/>
        <end position="237"/>
    </location>
</feature>
<dbReference type="InterPro" id="IPR055621">
    <property type="entry name" value="DUF7197"/>
</dbReference>
<organism evidence="2">
    <name type="scientific">viral metagenome</name>
    <dbReference type="NCBI Taxonomy" id="1070528"/>
    <lineage>
        <taxon>unclassified sequences</taxon>
        <taxon>metagenomes</taxon>
        <taxon>organismal metagenomes</taxon>
    </lineage>
</organism>
<protein>
    <submittedName>
        <fullName evidence="2">Uncharacterized protein</fullName>
    </submittedName>
</protein>
<dbReference type="EMBL" id="MN739205">
    <property type="protein sequence ID" value="QHS93491.1"/>
    <property type="molecule type" value="Genomic_DNA"/>
</dbReference>
<reference evidence="2" key="1">
    <citation type="journal article" date="2020" name="Nature">
        <title>Giant virus diversity and host interactions through global metagenomics.</title>
        <authorList>
            <person name="Schulz F."/>
            <person name="Roux S."/>
            <person name="Paez-Espino D."/>
            <person name="Jungbluth S."/>
            <person name="Walsh D.A."/>
            <person name="Denef V.J."/>
            <person name="McMahon K.D."/>
            <person name="Konstantinidis K.T."/>
            <person name="Eloe-Fadrosh E.A."/>
            <person name="Kyrpides N.C."/>
            <person name="Woyke T."/>
        </authorList>
    </citation>
    <scope>NUCLEOTIDE SEQUENCE</scope>
    <source>
        <strain evidence="2">GVMAG-M-3300017989-17</strain>
    </source>
</reference>
<name>A0A6C0BNZ5_9ZZZZ</name>
<accession>A0A6C0BNZ5</accession>
<dbReference type="AlphaFoldDB" id="A0A6C0BNZ5"/>
<evidence type="ECO:0000313" key="2">
    <source>
        <dbReference type="EMBL" id="QHS93491.1"/>
    </source>
</evidence>